<evidence type="ECO:0000256" key="1">
    <source>
        <dbReference type="ARBA" id="ARBA00011028"/>
    </source>
</evidence>
<feature type="chain" id="PRO_5026944005" evidence="6">
    <location>
        <begin position="28"/>
        <end position="315"/>
    </location>
</feature>
<dbReference type="InterPro" id="IPR006127">
    <property type="entry name" value="ZnuA-like"/>
</dbReference>
<dbReference type="SUPFAM" id="SSF53807">
    <property type="entry name" value="Helical backbone' metal receptor"/>
    <property type="match status" value="1"/>
</dbReference>
<dbReference type="Pfam" id="PF01297">
    <property type="entry name" value="ZnuA"/>
    <property type="match status" value="1"/>
</dbReference>
<dbReference type="InterPro" id="IPR006129">
    <property type="entry name" value="AdhesinB"/>
</dbReference>
<proteinExistence type="inferred from homology"/>
<evidence type="ECO:0000313" key="8">
    <source>
        <dbReference type="Proteomes" id="UP000253958"/>
    </source>
</evidence>
<dbReference type="GO" id="GO:0046872">
    <property type="term" value="F:metal ion binding"/>
    <property type="evidence" value="ECO:0007669"/>
    <property type="project" value="InterPro"/>
</dbReference>
<evidence type="ECO:0000256" key="6">
    <source>
        <dbReference type="SAM" id="SignalP"/>
    </source>
</evidence>
<dbReference type="PANTHER" id="PTHR42953:SF3">
    <property type="entry name" value="HIGH-AFFINITY ZINC UPTAKE SYSTEM PROTEIN ZNUA"/>
    <property type="match status" value="1"/>
</dbReference>
<gene>
    <name evidence="7" type="ORF">DVH21_00425</name>
</gene>
<dbReference type="Gene3D" id="3.40.50.1980">
    <property type="entry name" value="Nitrogenase molybdenum iron protein domain"/>
    <property type="match status" value="2"/>
</dbReference>
<feature type="compositionally biased region" description="Basic and acidic residues" evidence="5">
    <location>
        <begin position="129"/>
        <end position="151"/>
    </location>
</feature>
<dbReference type="InterPro" id="IPR050492">
    <property type="entry name" value="Bact_metal-bind_prot9"/>
</dbReference>
<accession>A0A6N3JSL1</accession>
<dbReference type="AlphaFoldDB" id="A0A6N3JSL1"/>
<dbReference type="GO" id="GO:0030001">
    <property type="term" value="P:metal ion transport"/>
    <property type="evidence" value="ECO:0007669"/>
    <property type="project" value="InterPro"/>
</dbReference>
<dbReference type="PANTHER" id="PTHR42953">
    <property type="entry name" value="HIGH-AFFINITY ZINC UPTAKE SYSTEM PROTEIN ZNUA-RELATED"/>
    <property type="match status" value="1"/>
</dbReference>
<dbReference type="Proteomes" id="UP000253958">
    <property type="component" value="Chromosome"/>
</dbReference>
<dbReference type="InterPro" id="IPR006128">
    <property type="entry name" value="Lipoprotein_PsaA-like"/>
</dbReference>
<evidence type="ECO:0000256" key="4">
    <source>
        <dbReference type="RuleBase" id="RU003512"/>
    </source>
</evidence>
<keyword evidence="2 4" id="KW-0813">Transport</keyword>
<dbReference type="PRINTS" id="PR00690">
    <property type="entry name" value="ADHESNFAMILY"/>
</dbReference>
<keyword evidence="3 6" id="KW-0732">Signal</keyword>
<dbReference type="PRINTS" id="PR00691">
    <property type="entry name" value="ADHESINB"/>
</dbReference>
<reference evidence="7 8" key="2">
    <citation type="submission" date="2018-08" db="EMBL/GenBank/DDBJ databases">
        <title>Streptomyces kandeliansis sp. nov., an endophytic bacterium isolated from mangrove plant.</title>
        <authorList>
            <person name="Wang R."/>
        </authorList>
    </citation>
    <scope>NUCLEOTIDE SEQUENCE [LARGE SCALE GENOMIC DNA]</scope>
    <source>
        <strain evidence="8">H14(2018)</strain>
    </source>
</reference>
<dbReference type="RefSeq" id="WP_114918570.1">
    <property type="nucleotide sequence ID" value="NZ_CP031263.1"/>
</dbReference>
<comment type="similarity">
    <text evidence="1 4">Belongs to the bacterial solute-binding protein 9 family.</text>
</comment>
<protein>
    <submittedName>
        <fullName evidence="7">Zinc ABC transporter substrate-binding protein</fullName>
    </submittedName>
</protein>
<feature type="signal peptide" evidence="6">
    <location>
        <begin position="1"/>
        <end position="27"/>
    </location>
</feature>
<evidence type="ECO:0000313" key="7">
    <source>
        <dbReference type="EMBL" id="AXH88517.1"/>
    </source>
</evidence>
<dbReference type="EMBL" id="CP031263">
    <property type="protein sequence ID" value="AXH88517.1"/>
    <property type="molecule type" value="Genomic_DNA"/>
</dbReference>
<dbReference type="PROSITE" id="PS51257">
    <property type="entry name" value="PROKAR_LIPOPROTEIN"/>
    <property type="match status" value="1"/>
</dbReference>
<evidence type="ECO:0000256" key="5">
    <source>
        <dbReference type="SAM" id="MobiDB-lite"/>
    </source>
</evidence>
<name>A0A6N3JSL1_9ACTN</name>
<organism evidence="7 8">
    <name type="scientific">Micromonospora aurantiaca</name>
    <name type="common">nom. illeg.</name>
    <dbReference type="NCBI Taxonomy" id="47850"/>
    <lineage>
        <taxon>Bacteria</taxon>
        <taxon>Bacillati</taxon>
        <taxon>Actinomycetota</taxon>
        <taxon>Actinomycetes</taxon>
        <taxon>Micromonosporales</taxon>
        <taxon>Micromonosporaceae</taxon>
        <taxon>Micromonospora</taxon>
    </lineage>
</organism>
<evidence type="ECO:0000256" key="3">
    <source>
        <dbReference type="ARBA" id="ARBA00022729"/>
    </source>
</evidence>
<sequence length="315" mass="33241">MTVRAPRRILTAAATALLAAAGLTACADGTGGASGPGRVDVVAAFYPLQFLAERIGGDTVAVSNLTKPGAEPHDLELNPRQVGQVVDADVVVYLSGFQPAVDEAVEQNGGDRAFDVAGVTPLRDAAAGGHDHDHEGEAGHAEEGGGKDPHVWLDPTRLATIGDKLAERLGKADQDHAADYTARAGALRTELTKLDTEYADGLRTCQRREIVTSHTAFGYLTERYQLEQIGISGLTPESEPSPKRLAEVAEEAREHQAGTIFFETLVSPKVAETIAREVGAKTAVLDPLEGPPADGDYLSAMRTNLQTLRTALDCS</sequence>
<feature type="region of interest" description="Disordered" evidence="5">
    <location>
        <begin position="123"/>
        <end position="151"/>
    </location>
</feature>
<reference evidence="7 8" key="1">
    <citation type="submission" date="2018-07" db="EMBL/GenBank/DDBJ databases">
        <authorList>
            <person name="Ye Y."/>
        </authorList>
    </citation>
    <scope>NUCLEOTIDE SEQUENCE [LARGE SCALE GENOMIC DNA]</scope>
    <source>
        <strain evidence="8">H14(2018)</strain>
    </source>
</reference>
<dbReference type="GO" id="GO:0007155">
    <property type="term" value="P:cell adhesion"/>
    <property type="evidence" value="ECO:0007669"/>
    <property type="project" value="InterPro"/>
</dbReference>
<evidence type="ECO:0000256" key="2">
    <source>
        <dbReference type="ARBA" id="ARBA00022448"/>
    </source>
</evidence>